<dbReference type="Pfam" id="PF04777">
    <property type="entry name" value="Evr1_Alr"/>
    <property type="match status" value="1"/>
</dbReference>
<evidence type="ECO:0000256" key="2">
    <source>
        <dbReference type="ARBA" id="ARBA00022630"/>
    </source>
</evidence>
<protein>
    <recommendedName>
        <fullName evidence="6">Sulfhydryl oxidase</fullName>
        <ecNumber evidence="6">1.8.3.2</ecNumber>
    </recommendedName>
</protein>
<dbReference type="InterPro" id="IPR036774">
    <property type="entry name" value="ERV/ALR_sulphydryl_oxid_sf"/>
</dbReference>
<evidence type="ECO:0000313" key="9">
    <source>
        <dbReference type="Proteomes" id="UP000624244"/>
    </source>
</evidence>
<comment type="cofactor">
    <cofactor evidence="1 6">
        <name>FAD</name>
        <dbReference type="ChEBI" id="CHEBI:57692"/>
    </cofactor>
</comment>
<dbReference type="InterPro" id="IPR017905">
    <property type="entry name" value="ERV/ALR_sulphydryl_oxidase"/>
</dbReference>
<dbReference type="GO" id="GO:0005739">
    <property type="term" value="C:mitochondrion"/>
    <property type="evidence" value="ECO:0007669"/>
    <property type="project" value="TreeGrafter"/>
</dbReference>
<dbReference type="PANTHER" id="PTHR12645">
    <property type="entry name" value="ALR/ERV"/>
    <property type="match status" value="1"/>
</dbReference>
<dbReference type="GO" id="GO:0050660">
    <property type="term" value="F:flavin adenine dinucleotide binding"/>
    <property type="evidence" value="ECO:0007669"/>
    <property type="project" value="TreeGrafter"/>
</dbReference>
<dbReference type="PROSITE" id="PS51324">
    <property type="entry name" value="ERV_ALR"/>
    <property type="match status" value="1"/>
</dbReference>
<sequence>MFRVAGLRARFAVVAILVMALCSFLLLGPYKVTPGHLAFTTPGRDLGHTSQSLLTGHAIAPKLGNATAKAELGRAAWKVLHTTFARFPEKPTEEEKEALRSYVHLFQRLYPCGECAEHFGQVLAKYPPQVSSRTAAAMWGCYVHNIVNKRLKKPEFNCEDIGDAYDCGMWMFQCVQITCGVLIGLTGCAEE</sequence>
<dbReference type="SUPFAM" id="SSF69000">
    <property type="entry name" value="FAD-dependent thiol oxidase"/>
    <property type="match status" value="1"/>
</dbReference>
<feature type="transmembrane region" description="Helical" evidence="6">
    <location>
        <begin position="12"/>
        <end position="30"/>
    </location>
</feature>
<keyword evidence="5" id="KW-1015">Disulfide bond</keyword>
<dbReference type="AlphaFoldDB" id="A0A8H6DW72"/>
<dbReference type="EMBL" id="WNKQ01000007">
    <property type="protein sequence ID" value="KAF5850188.1"/>
    <property type="molecule type" value="Genomic_DNA"/>
</dbReference>
<dbReference type="GO" id="GO:0016971">
    <property type="term" value="F:flavin-dependent sulfhydryl oxidase activity"/>
    <property type="evidence" value="ECO:0007669"/>
    <property type="project" value="InterPro"/>
</dbReference>
<keyword evidence="6" id="KW-1133">Transmembrane helix</keyword>
<dbReference type="Proteomes" id="UP000624244">
    <property type="component" value="Unassembled WGS sequence"/>
</dbReference>
<accession>A0A8H6DW72</accession>
<dbReference type="FunFam" id="1.20.120.310:FF:000002">
    <property type="entry name" value="Sulfhydryl oxidase"/>
    <property type="match status" value="1"/>
</dbReference>
<evidence type="ECO:0000256" key="6">
    <source>
        <dbReference type="RuleBase" id="RU371123"/>
    </source>
</evidence>
<keyword evidence="4 6" id="KW-0560">Oxidoreductase</keyword>
<reference evidence="8" key="1">
    <citation type="submission" date="2019-11" db="EMBL/GenBank/DDBJ databases">
        <title>Bipolaris sorokiniana Genome sequencing.</title>
        <authorList>
            <person name="Wang H."/>
        </authorList>
    </citation>
    <scope>NUCLEOTIDE SEQUENCE</scope>
</reference>
<evidence type="ECO:0000256" key="3">
    <source>
        <dbReference type="ARBA" id="ARBA00022827"/>
    </source>
</evidence>
<dbReference type="EC" id="1.8.3.2" evidence="6"/>
<proteinExistence type="predicted"/>
<evidence type="ECO:0000259" key="7">
    <source>
        <dbReference type="PROSITE" id="PS51324"/>
    </source>
</evidence>
<dbReference type="Gene3D" id="1.20.120.310">
    <property type="entry name" value="ERV/ALR sulfhydryl oxidase domain"/>
    <property type="match status" value="1"/>
</dbReference>
<gene>
    <name evidence="8" type="ORF">GGP41_002456</name>
</gene>
<evidence type="ECO:0000256" key="1">
    <source>
        <dbReference type="ARBA" id="ARBA00001974"/>
    </source>
</evidence>
<dbReference type="PANTHER" id="PTHR12645:SF1">
    <property type="entry name" value="FAD-LINKED SULFHYDRYL OXIDASE ERV2"/>
    <property type="match status" value="1"/>
</dbReference>
<evidence type="ECO:0000256" key="4">
    <source>
        <dbReference type="ARBA" id="ARBA00023002"/>
    </source>
</evidence>
<evidence type="ECO:0000256" key="5">
    <source>
        <dbReference type="ARBA" id="ARBA00023157"/>
    </source>
</evidence>
<keyword evidence="6" id="KW-0472">Membrane</keyword>
<evidence type="ECO:0000313" key="8">
    <source>
        <dbReference type="EMBL" id="KAF5850188.1"/>
    </source>
</evidence>
<organism evidence="8 9">
    <name type="scientific">Cochliobolus sativus</name>
    <name type="common">Common root rot and spot blotch fungus</name>
    <name type="synonym">Bipolaris sorokiniana</name>
    <dbReference type="NCBI Taxonomy" id="45130"/>
    <lineage>
        <taxon>Eukaryota</taxon>
        <taxon>Fungi</taxon>
        <taxon>Dikarya</taxon>
        <taxon>Ascomycota</taxon>
        <taxon>Pezizomycotina</taxon>
        <taxon>Dothideomycetes</taxon>
        <taxon>Pleosporomycetidae</taxon>
        <taxon>Pleosporales</taxon>
        <taxon>Pleosporineae</taxon>
        <taxon>Pleosporaceae</taxon>
        <taxon>Bipolaris</taxon>
    </lineage>
</organism>
<dbReference type="InterPro" id="IPR039799">
    <property type="entry name" value="ALR/ERV"/>
</dbReference>
<keyword evidence="3 6" id="KW-0274">FAD</keyword>
<name>A0A8H6DW72_COCSA</name>
<feature type="domain" description="ERV/ALR sulfhydryl oxidase" evidence="7">
    <location>
        <begin position="65"/>
        <end position="165"/>
    </location>
</feature>
<comment type="catalytic activity">
    <reaction evidence="6">
        <text>2 R'C(R)SH + O2 = R'C(R)S-S(R)CR' + H2O2</text>
        <dbReference type="Rhea" id="RHEA:17357"/>
        <dbReference type="ChEBI" id="CHEBI:15379"/>
        <dbReference type="ChEBI" id="CHEBI:16240"/>
        <dbReference type="ChEBI" id="CHEBI:16520"/>
        <dbReference type="ChEBI" id="CHEBI:17412"/>
        <dbReference type="EC" id="1.8.3.2"/>
    </reaction>
</comment>
<keyword evidence="6" id="KW-0812">Transmembrane</keyword>
<comment type="caution">
    <text evidence="8">The sequence shown here is derived from an EMBL/GenBank/DDBJ whole genome shotgun (WGS) entry which is preliminary data.</text>
</comment>
<keyword evidence="2 6" id="KW-0285">Flavoprotein</keyword>